<gene>
    <name evidence="2" type="ORF">WICPIJ_009823</name>
</gene>
<evidence type="ECO:0000256" key="1">
    <source>
        <dbReference type="SAM" id="MobiDB-lite"/>
    </source>
</evidence>
<dbReference type="EMBL" id="JAEUBG010005651">
    <property type="protein sequence ID" value="KAH3673435.1"/>
    <property type="molecule type" value="Genomic_DNA"/>
</dbReference>
<sequence length="477" mass="55287">MDQPPHTQANFIANISAATYNRANTSEASRNPSLKELLNDDEEEEPRSQLPVETETKFKKIPVSSILNNDESSLNDSQLPRYTYVTPTESQDRNHSPEHKKAPDEDLLFAQQQSIPMVDSSRYKFGSEFSTRPHTDAPSPSSIELRYNDAFKHLEDCEERFYFKDLTYANLDENSATAKSFNLYTIHGSLQRLERSVRVLIDPSITIHSVDHLHFLFFNAFIINKGILFKVGWSTEESKVYICTDCEKKLVTCKLIFDTTQGVKSESNLENIERRFEDGCFEHVCALKNIQARYQKVRLGKYKHERNKLLKKSHIDPEALKVMKELDLSYNRKVKENEDLFRFFEKNGLSLYDFKLNEVIGDDRRLNFFLHVISFVKVLFESYHKQLNLKKNETPMNIAKILTHLTIDIRLNLTTQSLTNYCNLVGSDPKIVYERLASKLCNRIERYLKVKTAPVNDDDRTTVLEIMGLLSNIDLNS</sequence>
<reference evidence="2" key="1">
    <citation type="journal article" date="2021" name="Open Biol.">
        <title>Shared evolutionary footprints suggest mitochondrial oxidative damage underlies multiple complex I losses in fungi.</title>
        <authorList>
            <person name="Schikora-Tamarit M.A."/>
            <person name="Marcet-Houben M."/>
            <person name="Nosek J."/>
            <person name="Gabaldon T."/>
        </authorList>
    </citation>
    <scope>NUCLEOTIDE SEQUENCE</scope>
    <source>
        <strain evidence="2">CBS2887</strain>
    </source>
</reference>
<dbReference type="Proteomes" id="UP000774326">
    <property type="component" value="Unassembled WGS sequence"/>
</dbReference>
<feature type="region of interest" description="Disordered" evidence="1">
    <location>
        <begin position="21"/>
        <end position="62"/>
    </location>
</feature>
<feature type="compositionally biased region" description="Polar residues" evidence="1">
    <location>
        <begin position="21"/>
        <end position="32"/>
    </location>
</feature>
<keyword evidence="3" id="KW-1185">Reference proteome</keyword>
<comment type="caution">
    <text evidence="2">The sequence shown here is derived from an EMBL/GenBank/DDBJ whole genome shotgun (WGS) entry which is preliminary data.</text>
</comment>
<dbReference type="AlphaFoldDB" id="A0A9P8PKY1"/>
<organism evidence="2 3">
    <name type="scientific">Wickerhamomyces pijperi</name>
    <name type="common">Yeast</name>
    <name type="synonym">Pichia pijperi</name>
    <dbReference type="NCBI Taxonomy" id="599730"/>
    <lineage>
        <taxon>Eukaryota</taxon>
        <taxon>Fungi</taxon>
        <taxon>Dikarya</taxon>
        <taxon>Ascomycota</taxon>
        <taxon>Saccharomycotina</taxon>
        <taxon>Saccharomycetes</taxon>
        <taxon>Phaffomycetales</taxon>
        <taxon>Wickerhamomycetaceae</taxon>
        <taxon>Wickerhamomyces</taxon>
    </lineage>
</organism>
<evidence type="ECO:0000313" key="3">
    <source>
        <dbReference type="Proteomes" id="UP000774326"/>
    </source>
</evidence>
<proteinExistence type="predicted"/>
<reference evidence="2" key="2">
    <citation type="submission" date="2021-01" db="EMBL/GenBank/DDBJ databases">
        <authorList>
            <person name="Schikora-Tamarit M.A."/>
        </authorList>
    </citation>
    <scope>NUCLEOTIDE SEQUENCE</scope>
    <source>
        <strain evidence="2">CBS2887</strain>
    </source>
</reference>
<name>A0A9P8PKY1_WICPI</name>
<accession>A0A9P8PKY1</accession>
<evidence type="ECO:0000313" key="2">
    <source>
        <dbReference type="EMBL" id="KAH3673435.1"/>
    </source>
</evidence>
<protein>
    <submittedName>
        <fullName evidence="2">Uncharacterized protein</fullName>
    </submittedName>
</protein>